<name>A0ABR3YZ18_9PEZI</name>
<comment type="caution">
    <text evidence="3">The sequence shown here is derived from an EMBL/GenBank/DDBJ whole genome shotgun (WGS) entry which is preliminary data.</text>
</comment>
<reference evidence="3 4" key="1">
    <citation type="journal article" date="2024" name="IMA Fungus">
        <title>IMA Genome - F19 : A genome assembly and annotation guide to empower mycologists, including annotated draft genome sequences of Ceratocystis pirilliformis, Diaporthe australafricana, Fusarium ophioides, Paecilomyces lecythidis, and Sporothrix stenoceras.</title>
        <authorList>
            <person name="Aylward J."/>
            <person name="Wilson A.M."/>
            <person name="Visagie C.M."/>
            <person name="Spraker J."/>
            <person name="Barnes I."/>
            <person name="Buitendag C."/>
            <person name="Ceriani C."/>
            <person name="Del Mar Angel L."/>
            <person name="du Plessis D."/>
            <person name="Fuchs T."/>
            <person name="Gasser K."/>
            <person name="Kramer D."/>
            <person name="Li W."/>
            <person name="Munsamy K."/>
            <person name="Piso A."/>
            <person name="Price J.L."/>
            <person name="Sonnekus B."/>
            <person name="Thomas C."/>
            <person name="van der Nest A."/>
            <person name="van Dijk A."/>
            <person name="van Heerden A."/>
            <person name="van Vuuren N."/>
            <person name="Yilmaz N."/>
            <person name="Duong T.A."/>
            <person name="van der Merwe N.A."/>
            <person name="Wingfield M.J."/>
            <person name="Wingfield B.D."/>
        </authorList>
    </citation>
    <scope>NUCLEOTIDE SEQUENCE [LARGE SCALE GENOMIC DNA]</scope>
    <source>
        <strain evidence="3 4">CMW 5346</strain>
    </source>
</reference>
<dbReference type="InterPro" id="IPR002347">
    <property type="entry name" value="SDR_fam"/>
</dbReference>
<keyword evidence="2" id="KW-0560">Oxidoreductase</keyword>
<dbReference type="EMBL" id="JAWCUI010000037">
    <property type="protein sequence ID" value="KAL1893611.1"/>
    <property type="molecule type" value="Genomic_DNA"/>
</dbReference>
<gene>
    <name evidence="3" type="ORF">Sste5346_006442</name>
</gene>
<keyword evidence="4" id="KW-1185">Reference proteome</keyword>
<organism evidence="3 4">
    <name type="scientific">Sporothrix stenoceras</name>
    <dbReference type="NCBI Taxonomy" id="5173"/>
    <lineage>
        <taxon>Eukaryota</taxon>
        <taxon>Fungi</taxon>
        <taxon>Dikarya</taxon>
        <taxon>Ascomycota</taxon>
        <taxon>Pezizomycotina</taxon>
        <taxon>Sordariomycetes</taxon>
        <taxon>Sordariomycetidae</taxon>
        <taxon>Ophiostomatales</taxon>
        <taxon>Ophiostomataceae</taxon>
        <taxon>Sporothrix</taxon>
    </lineage>
</organism>
<evidence type="ECO:0000313" key="4">
    <source>
        <dbReference type="Proteomes" id="UP001583186"/>
    </source>
</evidence>
<evidence type="ECO:0000256" key="2">
    <source>
        <dbReference type="ARBA" id="ARBA00023002"/>
    </source>
</evidence>
<evidence type="ECO:0008006" key="5">
    <source>
        <dbReference type="Google" id="ProtNLM"/>
    </source>
</evidence>
<evidence type="ECO:0000256" key="1">
    <source>
        <dbReference type="ARBA" id="ARBA00006484"/>
    </source>
</evidence>
<dbReference type="Proteomes" id="UP001583186">
    <property type="component" value="Unassembled WGS sequence"/>
</dbReference>
<dbReference type="SUPFAM" id="SSF51735">
    <property type="entry name" value="NAD(P)-binding Rossmann-fold domains"/>
    <property type="match status" value="1"/>
</dbReference>
<dbReference type="CDD" id="cd05233">
    <property type="entry name" value="SDR_c"/>
    <property type="match status" value="1"/>
</dbReference>
<proteinExistence type="inferred from homology"/>
<protein>
    <recommendedName>
        <fullName evidence="5">Short chain type dehydrogenase</fullName>
    </recommendedName>
</protein>
<dbReference type="Pfam" id="PF00106">
    <property type="entry name" value="adh_short"/>
    <property type="match status" value="1"/>
</dbReference>
<dbReference type="Gene3D" id="3.40.50.720">
    <property type="entry name" value="NAD(P)-binding Rossmann-like Domain"/>
    <property type="match status" value="1"/>
</dbReference>
<dbReference type="PANTHER" id="PTHR43669">
    <property type="entry name" value="5-KETO-D-GLUCONATE 5-REDUCTASE"/>
    <property type="match status" value="1"/>
</dbReference>
<dbReference type="PANTHER" id="PTHR43669:SF4">
    <property type="entry name" value="SHORT-CHAIN DEHYDROGENASE"/>
    <property type="match status" value="1"/>
</dbReference>
<sequence>MPAPVALILGAGANVGQAVARAFAAKGYKIALVARSLPKETSSPADYLHIRGDLADPSSVAGIFAQVKKELGLPNVVVYNAAAGRPAADPFAMPLNDFVSTLHINTTSVYAAAKEAVAAFSETSTPGVFIFTGNITNTKPIPVMAPMSAGKSATAALIQSAVESAKFPGARFYYADERKADGSPAYGAIDGEAHAELYTSLARSSTQGPWLQTFVKGVGYKAF</sequence>
<comment type="similarity">
    <text evidence="1">Belongs to the short-chain dehydrogenases/reductases (SDR) family.</text>
</comment>
<dbReference type="InterPro" id="IPR036291">
    <property type="entry name" value="NAD(P)-bd_dom_sf"/>
</dbReference>
<evidence type="ECO:0000313" key="3">
    <source>
        <dbReference type="EMBL" id="KAL1893611.1"/>
    </source>
</evidence>
<accession>A0ABR3YZ18</accession>